<proteinExistence type="predicted"/>
<comment type="caution">
    <text evidence="1">The sequence shown here is derived from an EMBL/GenBank/DDBJ whole genome shotgun (WGS) entry which is preliminary data.</text>
</comment>
<protein>
    <submittedName>
        <fullName evidence="1">Uncharacterized protein</fullName>
    </submittedName>
</protein>
<name>A0A7J7HMG9_CAMSI</name>
<reference evidence="1 2" key="2">
    <citation type="submission" date="2020-07" db="EMBL/GenBank/DDBJ databases">
        <title>Genome assembly of wild tea tree DASZ reveals pedigree and selection history of tea varieties.</title>
        <authorList>
            <person name="Zhang W."/>
        </authorList>
    </citation>
    <scope>NUCLEOTIDE SEQUENCE [LARGE SCALE GENOMIC DNA]</scope>
    <source>
        <strain evidence="2">cv. G240</strain>
        <tissue evidence="1">Leaf</tissue>
    </source>
</reference>
<accession>A0A7J7HMG9</accession>
<dbReference type="EMBL" id="JACBKZ010000003">
    <property type="protein sequence ID" value="KAF5953421.1"/>
    <property type="molecule type" value="Genomic_DNA"/>
</dbReference>
<evidence type="ECO:0000313" key="1">
    <source>
        <dbReference type="EMBL" id="KAF5953421.1"/>
    </source>
</evidence>
<dbReference type="AlphaFoldDB" id="A0A7J7HMG9"/>
<sequence length="102" mass="11437">MMPRIEHWTPMSVRLGVTIHALKFQDLCIHSLATTTLWPHFTVTTISPSSSPLSTKPINHKQFSSLSLSLSLSLSVENPIHCSYGWWDCSNSNAKKPFSIAR</sequence>
<dbReference type="Proteomes" id="UP000593564">
    <property type="component" value="Unassembled WGS sequence"/>
</dbReference>
<keyword evidence="2" id="KW-1185">Reference proteome</keyword>
<gene>
    <name evidence="1" type="ORF">HYC85_006277</name>
</gene>
<organism evidence="1 2">
    <name type="scientific">Camellia sinensis</name>
    <name type="common">Tea plant</name>
    <name type="synonym">Thea sinensis</name>
    <dbReference type="NCBI Taxonomy" id="4442"/>
    <lineage>
        <taxon>Eukaryota</taxon>
        <taxon>Viridiplantae</taxon>
        <taxon>Streptophyta</taxon>
        <taxon>Embryophyta</taxon>
        <taxon>Tracheophyta</taxon>
        <taxon>Spermatophyta</taxon>
        <taxon>Magnoliopsida</taxon>
        <taxon>eudicotyledons</taxon>
        <taxon>Gunneridae</taxon>
        <taxon>Pentapetalae</taxon>
        <taxon>asterids</taxon>
        <taxon>Ericales</taxon>
        <taxon>Theaceae</taxon>
        <taxon>Camellia</taxon>
    </lineage>
</organism>
<reference evidence="2" key="1">
    <citation type="journal article" date="2020" name="Nat. Commun.">
        <title>Genome assembly of wild tea tree DASZ reveals pedigree and selection history of tea varieties.</title>
        <authorList>
            <person name="Zhang W."/>
            <person name="Zhang Y."/>
            <person name="Qiu H."/>
            <person name="Guo Y."/>
            <person name="Wan H."/>
            <person name="Zhang X."/>
            <person name="Scossa F."/>
            <person name="Alseekh S."/>
            <person name="Zhang Q."/>
            <person name="Wang P."/>
            <person name="Xu L."/>
            <person name="Schmidt M.H."/>
            <person name="Jia X."/>
            <person name="Li D."/>
            <person name="Zhu A."/>
            <person name="Guo F."/>
            <person name="Chen W."/>
            <person name="Ni D."/>
            <person name="Usadel B."/>
            <person name="Fernie A.R."/>
            <person name="Wen W."/>
        </authorList>
    </citation>
    <scope>NUCLEOTIDE SEQUENCE [LARGE SCALE GENOMIC DNA]</scope>
    <source>
        <strain evidence="2">cv. G240</strain>
    </source>
</reference>
<evidence type="ECO:0000313" key="2">
    <source>
        <dbReference type="Proteomes" id="UP000593564"/>
    </source>
</evidence>